<reference evidence="1" key="2">
    <citation type="journal article" date="2022" name="New Phytol.">
        <title>Evolutionary transition to the ectomycorrhizal habit in the genomes of a hyperdiverse lineage of mushroom-forming fungi.</title>
        <authorList>
            <person name="Looney B."/>
            <person name="Miyauchi S."/>
            <person name="Morin E."/>
            <person name="Drula E."/>
            <person name="Courty P.E."/>
            <person name="Kohler A."/>
            <person name="Kuo A."/>
            <person name="LaButti K."/>
            <person name="Pangilinan J."/>
            <person name="Lipzen A."/>
            <person name="Riley R."/>
            <person name="Andreopoulos W."/>
            <person name="He G."/>
            <person name="Johnson J."/>
            <person name="Nolan M."/>
            <person name="Tritt A."/>
            <person name="Barry K.W."/>
            <person name="Grigoriev I.V."/>
            <person name="Nagy L.G."/>
            <person name="Hibbett D."/>
            <person name="Henrissat B."/>
            <person name="Matheny P.B."/>
            <person name="Labbe J."/>
            <person name="Martin F.M."/>
        </authorList>
    </citation>
    <scope>NUCLEOTIDE SEQUENCE</scope>
    <source>
        <strain evidence="1">HHB10654</strain>
    </source>
</reference>
<keyword evidence="2" id="KW-1185">Reference proteome</keyword>
<comment type="caution">
    <text evidence="1">The sequence shown here is derived from an EMBL/GenBank/DDBJ whole genome shotgun (WGS) entry which is preliminary data.</text>
</comment>
<reference evidence="1" key="1">
    <citation type="submission" date="2021-03" db="EMBL/GenBank/DDBJ databases">
        <authorList>
            <consortium name="DOE Joint Genome Institute"/>
            <person name="Ahrendt S."/>
            <person name="Looney B.P."/>
            <person name="Miyauchi S."/>
            <person name="Morin E."/>
            <person name="Drula E."/>
            <person name="Courty P.E."/>
            <person name="Chicoki N."/>
            <person name="Fauchery L."/>
            <person name="Kohler A."/>
            <person name="Kuo A."/>
            <person name="Labutti K."/>
            <person name="Pangilinan J."/>
            <person name="Lipzen A."/>
            <person name="Riley R."/>
            <person name="Andreopoulos W."/>
            <person name="He G."/>
            <person name="Johnson J."/>
            <person name="Barry K.W."/>
            <person name="Grigoriev I.V."/>
            <person name="Nagy L."/>
            <person name="Hibbett D."/>
            <person name="Henrissat B."/>
            <person name="Matheny P.B."/>
            <person name="Labbe J."/>
            <person name="Martin F."/>
        </authorList>
    </citation>
    <scope>NUCLEOTIDE SEQUENCE</scope>
    <source>
        <strain evidence="1">HHB10654</strain>
    </source>
</reference>
<sequence length="89" mass="10145">MASKVEPLSIESLLQKQKAEKDAAAKPKFLSKEERAKLAIEKRAQEIQDQRAKEEESRRDREALEREAERVGQNDRAGGYRYASGARSQ</sequence>
<protein>
    <submittedName>
        <fullName evidence="1">Uncharacterized protein</fullName>
    </submittedName>
</protein>
<accession>A0ACB8TAB2</accession>
<dbReference type="Proteomes" id="UP000814140">
    <property type="component" value="Unassembled WGS sequence"/>
</dbReference>
<evidence type="ECO:0000313" key="1">
    <source>
        <dbReference type="EMBL" id="KAI0065444.1"/>
    </source>
</evidence>
<gene>
    <name evidence="1" type="ORF">BV25DRAFT_1690344</name>
</gene>
<proteinExistence type="predicted"/>
<evidence type="ECO:0000313" key="2">
    <source>
        <dbReference type="Proteomes" id="UP000814140"/>
    </source>
</evidence>
<organism evidence="1 2">
    <name type="scientific">Artomyces pyxidatus</name>
    <dbReference type="NCBI Taxonomy" id="48021"/>
    <lineage>
        <taxon>Eukaryota</taxon>
        <taxon>Fungi</taxon>
        <taxon>Dikarya</taxon>
        <taxon>Basidiomycota</taxon>
        <taxon>Agaricomycotina</taxon>
        <taxon>Agaricomycetes</taxon>
        <taxon>Russulales</taxon>
        <taxon>Auriscalpiaceae</taxon>
        <taxon>Artomyces</taxon>
    </lineage>
</organism>
<dbReference type="EMBL" id="MU277195">
    <property type="protein sequence ID" value="KAI0065444.1"/>
    <property type="molecule type" value="Genomic_DNA"/>
</dbReference>
<name>A0ACB8TAB2_9AGAM</name>